<dbReference type="GO" id="GO:0032222">
    <property type="term" value="P:regulation of synaptic transmission, cholinergic"/>
    <property type="evidence" value="ECO:0007669"/>
    <property type="project" value="InterPro"/>
</dbReference>
<dbReference type="Pfam" id="PF17064">
    <property type="entry name" value="QVR"/>
    <property type="match status" value="1"/>
</dbReference>
<sequence>MTSGHVIHVPSPKVFKSRLKGQVVCYACISYANDSNSQEFNGTNPSADLYQTLEKAGLLVPKHMTKCAESHLPNIPNNYQSNLVFCPNTITEPGACVKLKGYHNGDQYVYRNCWNNMWIDKRPYAQKMSERCYVDELVQNFVATSDNKICFCEDDLCNNSHSILLSLSNDLCLIIIFITFLYLH</sequence>
<dbReference type="GO" id="GO:0030431">
    <property type="term" value="P:sleep"/>
    <property type="evidence" value="ECO:0007669"/>
    <property type="project" value="InterPro"/>
</dbReference>
<protein>
    <submittedName>
        <fullName evidence="4">Protein quiver</fullName>
    </submittedName>
</protein>
<dbReference type="InterPro" id="IPR031424">
    <property type="entry name" value="QVR-like"/>
</dbReference>
<keyword evidence="2" id="KW-0325">Glycoprotein</keyword>
<evidence type="ECO:0000313" key="4">
    <source>
        <dbReference type="WBParaSite" id="EEL_0000615801-mRNA-1"/>
    </source>
</evidence>
<dbReference type="WBParaSite" id="EEL_0000615801-mRNA-1">
    <property type="protein sequence ID" value="EEL_0000615801-mRNA-1"/>
    <property type="gene ID" value="EEL_0000615801"/>
</dbReference>
<evidence type="ECO:0000256" key="1">
    <source>
        <dbReference type="ARBA" id="ARBA00022729"/>
    </source>
</evidence>
<name>A0A0R3RVL6_9BILA</name>
<evidence type="ECO:0000256" key="2">
    <source>
        <dbReference type="ARBA" id="ARBA00023180"/>
    </source>
</evidence>
<organism evidence="3 4">
    <name type="scientific">Elaeophora elaphi</name>
    <dbReference type="NCBI Taxonomy" id="1147741"/>
    <lineage>
        <taxon>Eukaryota</taxon>
        <taxon>Metazoa</taxon>
        <taxon>Ecdysozoa</taxon>
        <taxon>Nematoda</taxon>
        <taxon>Chromadorea</taxon>
        <taxon>Rhabditida</taxon>
        <taxon>Spirurina</taxon>
        <taxon>Spiruromorpha</taxon>
        <taxon>Filarioidea</taxon>
        <taxon>Onchocercidae</taxon>
        <taxon>Elaeophora</taxon>
    </lineage>
</organism>
<keyword evidence="1" id="KW-0732">Signal</keyword>
<keyword evidence="3" id="KW-1185">Reference proteome</keyword>
<accession>A0A0R3RVL6</accession>
<proteinExistence type="predicted"/>
<dbReference type="AlphaFoldDB" id="A0A0R3RVL6"/>
<dbReference type="Proteomes" id="UP000050640">
    <property type="component" value="Unplaced"/>
</dbReference>
<evidence type="ECO:0000313" key="3">
    <source>
        <dbReference type="Proteomes" id="UP000050640"/>
    </source>
</evidence>
<reference evidence="4" key="1">
    <citation type="submission" date="2017-02" db="UniProtKB">
        <authorList>
            <consortium name="WormBaseParasite"/>
        </authorList>
    </citation>
    <scope>IDENTIFICATION</scope>
</reference>